<evidence type="ECO:0000313" key="2">
    <source>
        <dbReference type="EMBL" id="TCC27828.1"/>
    </source>
</evidence>
<gene>
    <name evidence="2" type="ORF">E0H58_07800</name>
</gene>
<name>A0ABY2ADS5_9ACTN</name>
<comment type="caution">
    <text evidence="2">The sequence shown here is derived from an EMBL/GenBank/DDBJ whole genome shotgun (WGS) entry which is preliminary data.</text>
</comment>
<sequence length="65" mass="7353">MSASLPVPEFDLVPPGALASRIDALDIQQVEQLIGYERNHGAREQVLDLLSRRRDQLRAAERRQS</sequence>
<evidence type="ECO:0000259" key="1">
    <source>
        <dbReference type="Pfam" id="PF26450"/>
    </source>
</evidence>
<dbReference type="RefSeq" id="WP_131460503.1">
    <property type="nucleotide sequence ID" value="NZ_SJJY01000001.1"/>
</dbReference>
<accession>A0ABY2ADS5</accession>
<proteinExistence type="predicted"/>
<dbReference type="Pfam" id="PF26450">
    <property type="entry name" value="DUF8129"/>
    <property type="match status" value="1"/>
</dbReference>
<dbReference type="Proteomes" id="UP000292385">
    <property type="component" value="Unassembled WGS sequence"/>
</dbReference>
<dbReference type="InterPro" id="IPR058442">
    <property type="entry name" value="DUF8129"/>
</dbReference>
<reference evidence="2 3" key="1">
    <citation type="submission" date="2019-02" db="EMBL/GenBank/DDBJ databases">
        <title>Kribbella capetownensis sp. nov. and Kribbella speibonae sp. nov., isolated from soil.</title>
        <authorList>
            <person name="Curtis S.M."/>
            <person name="Norton I."/>
            <person name="Everest G.J."/>
            <person name="Meyers P.R."/>
        </authorList>
    </citation>
    <scope>NUCLEOTIDE SEQUENCE [LARGE SCALE GENOMIC DNA]</scope>
    <source>
        <strain evidence="2 3">SK5</strain>
    </source>
</reference>
<feature type="domain" description="DUF8129" evidence="1">
    <location>
        <begin position="8"/>
        <end position="59"/>
    </location>
</feature>
<keyword evidence="3" id="KW-1185">Reference proteome</keyword>
<protein>
    <recommendedName>
        <fullName evidence="1">DUF8129 domain-containing protein</fullName>
    </recommendedName>
</protein>
<dbReference type="EMBL" id="SJJY01000001">
    <property type="protein sequence ID" value="TCC27828.1"/>
    <property type="molecule type" value="Genomic_DNA"/>
</dbReference>
<evidence type="ECO:0000313" key="3">
    <source>
        <dbReference type="Proteomes" id="UP000292385"/>
    </source>
</evidence>
<organism evidence="2 3">
    <name type="scientific">Kribbella speibonae</name>
    <dbReference type="NCBI Taxonomy" id="1572660"/>
    <lineage>
        <taxon>Bacteria</taxon>
        <taxon>Bacillati</taxon>
        <taxon>Actinomycetota</taxon>
        <taxon>Actinomycetes</taxon>
        <taxon>Propionibacteriales</taxon>
        <taxon>Kribbellaceae</taxon>
        <taxon>Kribbella</taxon>
    </lineage>
</organism>